<keyword evidence="2" id="KW-0378">Hydrolase</keyword>
<protein>
    <submittedName>
        <fullName evidence="2">Alpha/beta hydrolase</fullName>
    </submittedName>
</protein>
<dbReference type="RefSeq" id="WP_416207288.1">
    <property type="nucleotide sequence ID" value="NZ_JBBKTX010000030.1"/>
</dbReference>
<gene>
    <name evidence="2" type="ORF">WG929_18620</name>
</gene>
<dbReference type="PANTHER" id="PTHR43798:SF33">
    <property type="entry name" value="HYDROLASE, PUTATIVE (AFU_ORTHOLOGUE AFUA_2G14860)-RELATED"/>
    <property type="match status" value="1"/>
</dbReference>
<evidence type="ECO:0000259" key="1">
    <source>
        <dbReference type="Pfam" id="PF12697"/>
    </source>
</evidence>
<sequence>MPKIMNICGVEGWKKVSVGSICGYWRQGLADKPVLHLLHGNGFSGLSLLALVNELPKDWSLLVTDMPGHGESAAVTNPGFPDWEKLAAELAQYVQSVLAAERVAGVPGSFLPVIGVGHSMGGILTLMMAHQCPGLFQQLILLDPVLFSPVLIRAQKVLQMTRLWRRNPLVRRAGARRCCWPSAAAAAQYLGGKALYKDWHALAFDGFLTTGLRPQENGSVALACSPLWEARIFASAPLGLWQTVRQTTIPVHILVAASGFGFIAPGARRASRLNPLLHHERVAGNHCFPMEHPGPTARRIIELTRAASVCPD</sequence>
<evidence type="ECO:0000313" key="3">
    <source>
        <dbReference type="Proteomes" id="UP001620597"/>
    </source>
</evidence>
<dbReference type="InterPro" id="IPR050266">
    <property type="entry name" value="AB_hydrolase_sf"/>
</dbReference>
<proteinExistence type="predicted"/>
<dbReference type="GO" id="GO:0016787">
    <property type="term" value="F:hydrolase activity"/>
    <property type="evidence" value="ECO:0007669"/>
    <property type="project" value="UniProtKB-KW"/>
</dbReference>
<dbReference type="EMBL" id="JBBKTX010000030">
    <property type="protein sequence ID" value="MFK4754424.1"/>
    <property type="molecule type" value="Genomic_DNA"/>
</dbReference>
<dbReference type="Gene3D" id="3.40.50.1820">
    <property type="entry name" value="alpha/beta hydrolase"/>
    <property type="match status" value="1"/>
</dbReference>
<dbReference type="PANTHER" id="PTHR43798">
    <property type="entry name" value="MONOACYLGLYCEROL LIPASE"/>
    <property type="match status" value="1"/>
</dbReference>
<dbReference type="InterPro" id="IPR000073">
    <property type="entry name" value="AB_hydrolase_1"/>
</dbReference>
<organism evidence="2 3">
    <name type="scientific">Oceanobacter antarcticus</name>
    <dbReference type="NCBI Taxonomy" id="3133425"/>
    <lineage>
        <taxon>Bacteria</taxon>
        <taxon>Pseudomonadati</taxon>
        <taxon>Pseudomonadota</taxon>
        <taxon>Gammaproteobacteria</taxon>
        <taxon>Oceanospirillales</taxon>
        <taxon>Oceanospirillaceae</taxon>
        <taxon>Oceanobacter</taxon>
    </lineage>
</organism>
<feature type="domain" description="AB hydrolase-1" evidence="1">
    <location>
        <begin position="37"/>
        <end position="298"/>
    </location>
</feature>
<reference evidence="2 3" key="1">
    <citation type="submission" date="2024-03" db="EMBL/GenBank/DDBJ databases">
        <title>High-quality draft genome sequence of Oceanobacter sp. wDCs-4.</title>
        <authorList>
            <person name="Dong C."/>
        </authorList>
    </citation>
    <scope>NUCLEOTIDE SEQUENCE [LARGE SCALE GENOMIC DNA]</scope>
    <source>
        <strain evidence="3">wDCs-4</strain>
    </source>
</reference>
<accession>A0ABW8NN55</accession>
<name>A0ABW8NN55_9GAMM</name>
<dbReference type="InterPro" id="IPR029058">
    <property type="entry name" value="AB_hydrolase_fold"/>
</dbReference>
<dbReference type="Pfam" id="PF12697">
    <property type="entry name" value="Abhydrolase_6"/>
    <property type="match status" value="1"/>
</dbReference>
<evidence type="ECO:0000313" key="2">
    <source>
        <dbReference type="EMBL" id="MFK4754424.1"/>
    </source>
</evidence>
<comment type="caution">
    <text evidence="2">The sequence shown here is derived from an EMBL/GenBank/DDBJ whole genome shotgun (WGS) entry which is preliminary data.</text>
</comment>
<dbReference type="Proteomes" id="UP001620597">
    <property type="component" value="Unassembled WGS sequence"/>
</dbReference>
<dbReference type="SUPFAM" id="SSF53474">
    <property type="entry name" value="alpha/beta-Hydrolases"/>
    <property type="match status" value="1"/>
</dbReference>
<keyword evidence="3" id="KW-1185">Reference proteome</keyword>